<dbReference type="Proteomes" id="UP000759273">
    <property type="component" value="Unassembled WGS sequence"/>
</dbReference>
<proteinExistence type="predicted"/>
<gene>
    <name evidence="1" type="ORF">KHY36_13810</name>
</gene>
<protein>
    <submittedName>
        <fullName evidence="1">Uncharacterized protein</fullName>
    </submittedName>
</protein>
<organism evidence="1 2">
    <name type="scientific">Subdoligranulum variabile</name>
    <dbReference type="NCBI Taxonomy" id="214851"/>
    <lineage>
        <taxon>Bacteria</taxon>
        <taxon>Bacillati</taxon>
        <taxon>Bacillota</taxon>
        <taxon>Clostridia</taxon>
        <taxon>Eubacteriales</taxon>
        <taxon>Oscillospiraceae</taxon>
        <taxon>Subdoligranulum</taxon>
    </lineage>
</organism>
<sequence>MYKPGDDKLEVRELLVKAFASAWEVGDKTVDRDTYINSSINVIDSLQVGPEMIYGEEGQGLLDAELDHLPDLLRADGAWVYYAVPAENYFILTWMEDAEKAAAKVDSLKDEDDSLACIVDLTQEWTHTEE</sequence>
<evidence type="ECO:0000313" key="1">
    <source>
        <dbReference type="EMBL" id="MBS5333588.1"/>
    </source>
</evidence>
<name>A0A943HJ07_9FIRM</name>
<dbReference type="AlphaFoldDB" id="A0A943HJ07"/>
<comment type="caution">
    <text evidence="1">The sequence shown here is derived from an EMBL/GenBank/DDBJ whole genome shotgun (WGS) entry which is preliminary data.</text>
</comment>
<reference evidence="1" key="1">
    <citation type="submission" date="2021-02" db="EMBL/GenBank/DDBJ databases">
        <title>Infant gut strain persistence is associated with maternal origin, phylogeny, and functional potential including surface adhesion and iron acquisition.</title>
        <authorList>
            <person name="Lou Y.C."/>
        </authorList>
    </citation>
    <scope>NUCLEOTIDE SEQUENCE</scope>
    <source>
        <strain evidence="1">L3_101_000M1_dasL3_101_000M1_concoct_87</strain>
    </source>
</reference>
<accession>A0A943HJ07</accession>
<evidence type="ECO:0000313" key="2">
    <source>
        <dbReference type="Proteomes" id="UP000759273"/>
    </source>
</evidence>
<dbReference type="EMBL" id="JAGZGG010000048">
    <property type="protein sequence ID" value="MBS5333588.1"/>
    <property type="molecule type" value="Genomic_DNA"/>
</dbReference>